<dbReference type="Pfam" id="PF12706">
    <property type="entry name" value="Lactamase_B_2"/>
    <property type="match status" value="1"/>
</dbReference>
<sequence>MRIKFWGVRGSVSCAYADFLEYGGNTSCIELEIAGRTIILDAGTGLPWLGNNLLKRGVRNIDLLMSHFHSDHTNGFNYFKPIYIPGHTVKIYAALNYGELTVEDLIRRQLSENLHPVQYEHLPSDLECIGFHAGDVFDLFEGVHVKTYMLTHPSGCSCYRIEADGKVLVYATDTEHTPGKTDEGLVEMMRGADLVIYDCTYTEQDLPEKVGWGHSTWNEGVRLCQLAGAKRMAMYHHSPDYNDDVVRAMEAEAHAQWDGAFAAKEGMEIIL</sequence>
<dbReference type="InterPro" id="IPR036866">
    <property type="entry name" value="RibonucZ/Hydroxyglut_hydro"/>
</dbReference>
<dbReference type="PANTHER" id="PTHR42663:SF4">
    <property type="entry name" value="SLL1036 PROTEIN"/>
    <property type="match status" value="1"/>
</dbReference>
<protein>
    <recommendedName>
        <fullName evidence="1">Metallo-beta-lactamase domain-containing protein</fullName>
    </recommendedName>
</protein>
<proteinExistence type="predicted"/>
<name>A0A1E5Q8U3_9PROT</name>
<keyword evidence="3" id="KW-1185">Reference proteome</keyword>
<dbReference type="STRING" id="28181.BEN30_08215"/>
<dbReference type="RefSeq" id="WP_069957568.1">
    <property type="nucleotide sequence ID" value="NZ_MCGG01000020.1"/>
</dbReference>
<dbReference type="AlphaFoldDB" id="A0A1E5Q8U3"/>
<dbReference type="CDD" id="cd07715">
    <property type="entry name" value="TaR3-like_MBL-fold"/>
    <property type="match status" value="1"/>
</dbReference>
<dbReference type="SMART" id="SM00849">
    <property type="entry name" value="Lactamase_B"/>
    <property type="match status" value="1"/>
</dbReference>
<dbReference type="PANTHER" id="PTHR42663">
    <property type="entry name" value="HYDROLASE C777.06C-RELATED-RELATED"/>
    <property type="match status" value="1"/>
</dbReference>
<accession>A0A1E5Q8U3</accession>
<dbReference type="EMBL" id="MCGG01000020">
    <property type="protein sequence ID" value="OEJ67708.1"/>
    <property type="molecule type" value="Genomic_DNA"/>
</dbReference>
<organism evidence="2 3">
    <name type="scientific">Magnetovibrio blakemorei</name>
    <dbReference type="NCBI Taxonomy" id="28181"/>
    <lineage>
        <taxon>Bacteria</taxon>
        <taxon>Pseudomonadati</taxon>
        <taxon>Pseudomonadota</taxon>
        <taxon>Alphaproteobacteria</taxon>
        <taxon>Rhodospirillales</taxon>
        <taxon>Magnetovibrionaceae</taxon>
        <taxon>Magnetovibrio</taxon>
    </lineage>
</organism>
<dbReference type="SUPFAM" id="SSF56281">
    <property type="entry name" value="Metallo-hydrolase/oxidoreductase"/>
    <property type="match status" value="1"/>
</dbReference>
<evidence type="ECO:0000259" key="1">
    <source>
        <dbReference type="SMART" id="SM00849"/>
    </source>
</evidence>
<evidence type="ECO:0000313" key="2">
    <source>
        <dbReference type="EMBL" id="OEJ67708.1"/>
    </source>
</evidence>
<reference evidence="3" key="1">
    <citation type="submission" date="2016-07" db="EMBL/GenBank/DDBJ databases">
        <authorList>
            <person name="Florea S."/>
            <person name="Webb J.S."/>
            <person name="Jaromczyk J."/>
            <person name="Schardl C.L."/>
        </authorList>
    </citation>
    <scope>NUCLEOTIDE SEQUENCE [LARGE SCALE GENOMIC DNA]</scope>
    <source>
        <strain evidence="3">MV-1</strain>
    </source>
</reference>
<dbReference type="Proteomes" id="UP000095347">
    <property type="component" value="Unassembled WGS sequence"/>
</dbReference>
<comment type="caution">
    <text evidence="2">The sequence shown here is derived from an EMBL/GenBank/DDBJ whole genome shotgun (WGS) entry which is preliminary data.</text>
</comment>
<feature type="domain" description="Metallo-beta-lactamase" evidence="1">
    <location>
        <begin position="25"/>
        <end position="214"/>
    </location>
</feature>
<dbReference type="InterPro" id="IPR001279">
    <property type="entry name" value="Metallo-B-lactamas"/>
</dbReference>
<gene>
    <name evidence="2" type="ORF">BEN30_08215</name>
</gene>
<evidence type="ECO:0000313" key="3">
    <source>
        <dbReference type="Proteomes" id="UP000095347"/>
    </source>
</evidence>
<dbReference type="Gene3D" id="3.60.15.10">
    <property type="entry name" value="Ribonuclease Z/Hydroxyacylglutathione hydrolase-like"/>
    <property type="match status" value="1"/>
</dbReference>